<keyword evidence="2" id="KW-0238">DNA-binding</keyword>
<reference evidence="6" key="1">
    <citation type="submission" date="2015-09" db="EMBL/GenBank/DDBJ databases">
        <authorList>
            <person name="Rodrigo-Torres Lidia"/>
            <person name="Arahal R.David."/>
        </authorList>
    </citation>
    <scope>NUCLEOTIDE SEQUENCE [LARGE SCALE GENOMIC DNA]</scope>
    <source>
        <strain evidence="6">CECT 5114</strain>
    </source>
</reference>
<dbReference type="GO" id="GO:0003700">
    <property type="term" value="F:DNA-binding transcription factor activity"/>
    <property type="evidence" value="ECO:0007669"/>
    <property type="project" value="InterPro"/>
</dbReference>
<evidence type="ECO:0000256" key="2">
    <source>
        <dbReference type="ARBA" id="ARBA00023125"/>
    </source>
</evidence>
<dbReference type="GO" id="GO:0043565">
    <property type="term" value="F:sequence-specific DNA binding"/>
    <property type="evidence" value="ECO:0007669"/>
    <property type="project" value="InterPro"/>
</dbReference>
<dbReference type="SUPFAM" id="SSF46689">
    <property type="entry name" value="Homeodomain-like"/>
    <property type="match status" value="2"/>
</dbReference>
<dbReference type="EMBL" id="CYUE01000002">
    <property type="protein sequence ID" value="CUK24378.1"/>
    <property type="molecule type" value="Genomic_DNA"/>
</dbReference>
<dbReference type="Pfam" id="PF12833">
    <property type="entry name" value="HTH_18"/>
    <property type="match status" value="1"/>
</dbReference>
<dbReference type="InterPro" id="IPR009057">
    <property type="entry name" value="Homeodomain-like_sf"/>
</dbReference>
<proteinExistence type="predicted"/>
<evidence type="ECO:0000313" key="5">
    <source>
        <dbReference type="EMBL" id="CUK24378.1"/>
    </source>
</evidence>
<dbReference type="AlphaFoldDB" id="A0A0P1ILB0"/>
<dbReference type="RefSeq" id="WP_058313396.1">
    <property type="nucleotide sequence ID" value="NZ_CYUE01000002.1"/>
</dbReference>
<dbReference type="SMART" id="SM00342">
    <property type="entry name" value="HTH_ARAC"/>
    <property type="match status" value="1"/>
</dbReference>
<dbReference type="PANTHER" id="PTHR43280:SF28">
    <property type="entry name" value="HTH-TYPE TRANSCRIPTIONAL ACTIVATOR RHAS"/>
    <property type="match status" value="1"/>
</dbReference>
<organism evidence="5 6">
    <name type="scientific">Cognatishimia activa</name>
    <dbReference type="NCBI Taxonomy" id="1715691"/>
    <lineage>
        <taxon>Bacteria</taxon>
        <taxon>Pseudomonadati</taxon>
        <taxon>Pseudomonadota</taxon>
        <taxon>Alphaproteobacteria</taxon>
        <taxon>Rhodobacterales</taxon>
        <taxon>Paracoccaceae</taxon>
        <taxon>Cognatishimia</taxon>
    </lineage>
</organism>
<evidence type="ECO:0000256" key="3">
    <source>
        <dbReference type="ARBA" id="ARBA00023163"/>
    </source>
</evidence>
<evidence type="ECO:0000256" key="1">
    <source>
        <dbReference type="ARBA" id="ARBA00023015"/>
    </source>
</evidence>
<dbReference type="SUPFAM" id="SSF52317">
    <property type="entry name" value="Class I glutamine amidotransferase-like"/>
    <property type="match status" value="1"/>
</dbReference>
<evidence type="ECO:0000313" key="6">
    <source>
        <dbReference type="Proteomes" id="UP000051184"/>
    </source>
</evidence>
<dbReference type="Gene3D" id="1.10.10.60">
    <property type="entry name" value="Homeodomain-like"/>
    <property type="match status" value="1"/>
</dbReference>
<dbReference type="InterPro" id="IPR018060">
    <property type="entry name" value="HTH_AraC"/>
</dbReference>
<dbReference type="PROSITE" id="PS01124">
    <property type="entry name" value="HTH_ARAC_FAMILY_2"/>
    <property type="match status" value="1"/>
</dbReference>
<evidence type="ECO:0000259" key="4">
    <source>
        <dbReference type="PROSITE" id="PS01124"/>
    </source>
</evidence>
<keyword evidence="3" id="KW-0804">Transcription</keyword>
<sequence>MNGLGEISVVDIVVADGFVLTELAGVVDTLRLANRVSALPVFKWNYRSTQGGPVASSSEAMVMTTPFEDRPDATYLFVIGNADPDCGALSLQPVIDRYTNRQATVFLLAEAASRYIKDSGDKIVSHTTHWENTELMHERGSTLDTGHAIAAQDGGIVTCAGMGTTYDVTLALIGQHVSPATKMAVANILLHDKIRDFSTAQPFSGAKGTVTGDRELDQCIEIMQANIEDPLPIGELVKVLNLSNRSLERKFRLHMNTTPNRFYRELRLTKANNLLLNTTMSVRDVGLACGFSNGFSGLYKSFYGITPAVLRKQRRAAQNIS</sequence>
<feature type="domain" description="HTH araC/xylS-type" evidence="4">
    <location>
        <begin position="217"/>
        <end position="313"/>
    </location>
</feature>
<keyword evidence="1" id="KW-0805">Transcription regulation</keyword>
<dbReference type="InterPro" id="IPR029062">
    <property type="entry name" value="Class_I_gatase-like"/>
</dbReference>
<name>A0A0P1ILB0_9RHOB</name>
<dbReference type="Gene3D" id="3.40.50.880">
    <property type="match status" value="1"/>
</dbReference>
<dbReference type="Proteomes" id="UP000051184">
    <property type="component" value="Unassembled WGS sequence"/>
</dbReference>
<protein>
    <submittedName>
        <fullName evidence="5">Carnitine catabolism transcriptional activator</fullName>
    </submittedName>
</protein>
<dbReference type="OrthoDB" id="9793400at2"/>
<gene>
    <name evidence="5" type="primary">cdhR_1</name>
    <name evidence="5" type="ORF">TA5114_00161</name>
</gene>
<keyword evidence="6" id="KW-1185">Reference proteome</keyword>
<dbReference type="PANTHER" id="PTHR43280">
    <property type="entry name" value="ARAC-FAMILY TRANSCRIPTIONAL REGULATOR"/>
    <property type="match status" value="1"/>
</dbReference>
<dbReference type="STRING" id="1715691.TA5113_00786"/>
<accession>A0A0P1ILB0</accession>